<protein>
    <recommendedName>
        <fullName evidence="5">MARVEL domain-containing protein</fullName>
    </recommendedName>
</protein>
<evidence type="ECO:0008006" key="5">
    <source>
        <dbReference type="Google" id="ProtNLM"/>
    </source>
</evidence>
<keyword evidence="2" id="KW-1133">Transmembrane helix</keyword>
<accession>A0AAN6SV96</accession>
<evidence type="ECO:0000313" key="3">
    <source>
        <dbReference type="EMBL" id="KAK4043882.1"/>
    </source>
</evidence>
<evidence type="ECO:0000313" key="4">
    <source>
        <dbReference type="Proteomes" id="UP001303115"/>
    </source>
</evidence>
<organism evidence="3 4">
    <name type="scientific">Parachaetomium inaequale</name>
    <dbReference type="NCBI Taxonomy" id="2588326"/>
    <lineage>
        <taxon>Eukaryota</taxon>
        <taxon>Fungi</taxon>
        <taxon>Dikarya</taxon>
        <taxon>Ascomycota</taxon>
        <taxon>Pezizomycotina</taxon>
        <taxon>Sordariomycetes</taxon>
        <taxon>Sordariomycetidae</taxon>
        <taxon>Sordariales</taxon>
        <taxon>Chaetomiaceae</taxon>
        <taxon>Parachaetomium</taxon>
    </lineage>
</organism>
<feature type="transmembrane region" description="Helical" evidence="2">
    <location>
        <begin position="26"/>
        <end position="50"/>
    </location>
</feature>
<feature type="transmembrane region" description="Helical" evidence="2">
    <location>
        <begin position="56"/>
        <end position="78"/>
    </location>
</feature>
<keyword evidence="4" id="KW-1185">Reference proteome</keyword>
<keyword evidence="2" id="KW-0472">Membrane</keyword>
<comment type="caution">
    <text evidence="3">The sequence shown here is derived from an EMBL/GenBank/DDBJ whole genome shotgun (WGS) entry which is preliminary data.</text>
</comment>
<gene>
    <name evidence="3" type="ORF">C8A01DRAFT_31980</name>
</gene>
<feature type="transmembrane region" description="Helical" evidence="2">
    <location>
        <begin position="152"/>
        <end position="173"/>
    </location>
</feature>
<keyword evidence="2" id="KW-0812">Transmembrane</keyword>
<evidence type="ECO:0000256" key="1">
    <source>
        <dbReference type="SAM" id="MobiDB-lite"/>
    </source>
</evidence>
<feature type="region of interest" description="Disordered" evidence="1">
    <location>
        <begin position="199"/>
        <end position="219"/>
    </location>
</feature>
<proteinExistence type="predicted"/>
<evidence type="ECO:0000256" key="2">
    <source>
        <dbReference type="SAM" id="Phobius"/>
    </source>
</evidence>
<dbReference type="EMBL" id="MU854323">
    <property type="protein sequence ID" value="KAK4043882.1"/>
    <property type="molecule type" value="Genomic_DNA"/>
</dbReference>
<feature type="transmembrane region" description="Helical" evidence="2">
    <location>
        <begin position="90"/>
        <end position="116"/>
    </location>
</feature>
<name>A0AAN6SV96_9PEZI</name>
<sequence length="219" mass="23230">MMQPAKPPPPHISPAGMWASKLALRIIQFVLAIAIIGCAGSIISTGIWSVLTLVVIMPQAVVSAIWSLAEGICILARAGRRGIHPGANVALDLLLWLGLVAGTVLLWLLGVATLLVQSSSSWLYDYNSGYDSRYDYSDLSGALTRAAGMGQALIGLGATLTILHFTTFVIACVETSKRNRRDTVVYVTGAQYGYGQNGQNVPYTPAPPAQVYQNGGKKA</sequence>
<reference evidence="4" key="1">
    <citation type="journal article" date="2023" name="Mol. Phylogenet. Evol.">
        <title>Genome-scale phylogeny and comparative genomics of the fungal order Sordariales.</title>
        <authorList>
            <person name="Hensen N."/>
            <person name="Bonometti L."/>
            <person name="Westerberg I."/>
            <person name="Brannstrom I.O."/>
            <person name="Guillou S."/>
            <person name="Cros-Aarteil S."/>
            <person name="Calhoun S."/>
            <person name="Haridas S."/>
            <person name="Kuo A."/>
            <person name="Mondo S."/>
            <person name="Pangilinan J."/>
            <person name="Riley R."/>
            <person name="LaButti K."/>
            <person name="Andreopoulos B."/>
            <person name="Lipzen A."/>
            <person name="Chen C."/>
            <person name="Yan M."/>
            <person name="Daum C."/>
            <person name="Ng V."/>
            <person name="Clum A."/>
            <person name="Steindorff A."/>
            <person name="Ohm R.A."/>
            <person name="Martin F."/>
            <person name="Silar P."/>
            <person name="Natvig D.O."/>
            <person name="Lalanne C."/>
            <person name="Gautier V."/>
            <person name="Ament-Velasquez S.L."/>
            <person name="Kruys A."/>
            <person name="Hutchinson M.I."/>
            <person name="Powell A.J."/>
            <person name="Barry K."/>
            <person name="Miller A.N."/>
            <person name="Grigoriev I.V."/>
            <person name="Debuchy R."/>
            <person name="Gladieux P."/>
            <person name="Hiltunen Thoren M."/>
            <person name="Johannesson H."/>
        </authorList>
    </citation>
    <scope>NUCLEOTIDE SEQUENCE [LARGE SCALE GENOMIC DNA]</scope>
    <source>
        <strain evidence="4">CBS 284.82</strain>
    </source>
</reference>
<dbReference type="AlphaFoldDB" id="A0AAN6SV96"/>
<dbReference type="Proteomes" id="UP001303115">
    <property type="component" value="Unassembled WGS sequence"/>
</dbReference>